<feature type="region of interest" description="Disordered" evidence="2">
    <location>
        <begin position="1"/>
        <end position="34"/>
    </location>
</feature>
<evidence type="ECO:0000256" key="2">
    <source>
        <dbReference type="SAM" id="MobiDB-lite"/>
    </source>
</evidence>
<reference evidence="3 4" key="1">
    <citation type="submission" date="2020-02" db="EMBL/GenBank/DDBJ databases">
        <authorList>
            <person name="Ferguson B K."/>
        </authorList>
    </citation>
    <scope>NUCLEOTIDE SEQUENCE [LARGE SCALE GENOMIC DNA]</scope>
</reference>
<dbReference type="Proteomes" id="UP000479190">
    <property type="component" value="Unassembled WGS sequence"/>
</dbReference>
<feature type="coiled-coil region" evidence="1">
    <location>
        <begin position="345"/>
        <end position="383"/>
    </location>
</feature>
<dbReference type="AlphaFoldDB" id="A0A6H5JAG9"/>
<name>A0A6H5JAG9_9HYME</name>
<feature type="region of interest" description="Disordered" evidence="2">
    <location>
        <begin position="57"/>
        <end position="136"/>
    </location>
</feature>
<keyword evidence="4" id="KW-1185">Reference proteome</keyword>
<organism evidence="3 4">
    <name type="scientific">Trichogramma brassicae</name>
    <dbReference type="NCBI Taxonomy" id="86971"/>
    <lineage>
        <taxon>Eukaryota</taxon>
        <taxon>Metazoa</taxon>
        <taxon>Ecdysozoa</taxon>
        <taxon>Arthropoda</taxon>
        <taxon>Hexapoda</taxon>
        <taxon>Insecta</taxon>
        <taxon>Pterygota</taxon>
        <taxon>Neoptera</taxon>
        <taxon>Endopterygota</taxon>
        <taxon>Hymenoptera</taxon>
        <taxon>Apocrita</taxon>
        <taxon>Proctotrupomorpha</taxon>
        <taxon>Chalcidoidea</taxon>
        <taxon>Trichogrammatidae</taxon>
        <taxon>Trichogramma</taxon>
    </lineage>
</organism>
<proteinExistence type="predicted"/>
<protein>
    <submittedName>
        <fullName evidence="3">Uncharacterized protein</fullName>
    </submittedName>
</protein>
<gene>
    <name evidence="3" type="ORF">TBRA_LOCUS16727</name>
</gene>
<evidence type="ECO:0000256" key="1">
    <source>
        <dbReference type="SAM" id="Coils"/>
    </source>
</evidence>
<evidence type="ECO:0000313" key="4">
    <source>
        <dbReference type="Proteomes" id="UP000479190"/>
    </source>
</evidence>
<evidence type="ECO:0000313" key="3">
    <source>
        <dbReference type="EMBL" id="CAB0045186.1"/>
    </source>
</evidence>
<sequence length="445" mass="49329">MSVQGGSAASQKWATHGLKNAPRRPSMSKLASSAICQSTREARWTLGRAMLSSIFGAARRKPKKPSFTSSDEQLLQGKEKPYVERRTAREVERRTAPSRRRKAVTSSDALLSENDEVERRTAPSRKGKTLTSSDAQLLRKQQTNLCIGRYIRSSGRRKQAYSRKPTITATQARPEHCRNLPPLPRNRPIHEPKIKAVEADNQIHGGACRQDRLTGKSQDQRKRAADRHSNAIKTRLKLSNFQIIVTRIVTLGALNLASIATTVTSASLTYSTSAITSTTTSSAANSSTSLVTSHSLAASNTVNSTQTTTPSYASPCTSNNEHWLPLLKLLDQRLEKRFSWLEPYLRHIDDRQKELEATVQALRVEHERLIAQLSSQIRSLSELISPSNAGSAGLSHPDDIDSFEVRYSGLRLSAPVNLETIYRRPSIFAVVRDLKNLANTESANK</sequence>
<accession>A0A6H5JAG9</accession>
<keyword evidence="1" id="KW-0175">Coiled coil</keyword>
<dbReference type="EMBL" id="CADCXV010001538">
    <property type="protein sequence ID" value="CAB0045186.1"/>
    <property type="molecule type" value="Genomic_DNA"/>
</dbReference>
<feature type="compositionally biased region" description="Polar residues" evidence="2">
    <location>
        <begin position="1"/>
        <end position="13"/>
    </location>
</feature>
<feature type="compositionally biased region" description="Basic and acidic residues" evidence="2">
    <location>
        <begin position="77"/>
        <end position="95"/>
    </location>
</feature>